<gene>
    <name evidence="3" type="ORF">RNC47_16205</name>
</gene>
<feature type="domain" description="UspA" evidence="2">
    <location>
        <begin position="7"/>
        <end position="136"/>
    </location>
</feature>
<feature type="domain" description="UspA" evidence="2">
    <location>
        <begin position="155"/>
        <end position="288"/>
    </location>
</feature>
<dbReference type="PANTHER" id="PTHR46268">
    <property type="entry name" value="STRESS RESPONSE PROTEIN NHAX"/>
    <property type="match status" value="1"/>
</dbReference>
<dbReference type="Proteomes" id="UP001183420">
    <property type="component" value="Unassembled WGS sequence"/>
</dbReference>
<organism evidence="3 4">
    <name type="scientific">Streptomyces millisiae</name>
    <dbReference type="NCBI Taxonomy" id="3075542"/>
    <lineage>
        <taxon>Bacteria</taxon>
        <taxon>Bacillati</taxon>
        <taxon>Actinomycetota</taxon>
        <taxon>Actinomycetes</taxon>
        <taxon>Kitasatosporales</taxon>
        <taxon>Streptomycetaceae</taxon>
        <taxon>Streptomyces</taxon>
    </lineage>
</organism>
<name>A0ABU2LQM3_9ACTN</name>
<dbReference type="InterPro" id="IPR006016">
    <property type="entry name" value="UspA"/>
</dbReference>
<keyword evidence="4" id="KW-1185">Reference proteome</keyword>
<evidence type="ECO:0000313" key="3">
    <source>
        <dbReference type="EMBL" id="MDT0319881.1"/>
    </source>
</evidence>
<sequence>MNLPSTRPVSVGIDGSAESQAALEWAAREATRRGVPLRLAHAWMEESLFVPTPPDENVARRLLEQAEAEVSAGHPELTVSTRLVPDTAASGLVDESSEAELLVLGSRGHGAVVGFLVGSVGQPVIAHAHCPVVSVRAVEARRTTEGDEVVVGLRDLGPDSGRLLDFAFTSAAVRGATVRAVHVWGAPSMFGSDVPDMLQQRGHQPVEDQQAALLSEALAPWRERHPAVPVVEHLRFGNASEELLAATSHRAALLIVGRRLHRPRLSLHIGGVAHAALHHAACPVAVVPYG</sequence>
<comment type="similarity">
    <text evidence="1">Belongs to the universal stress protein A family.</text>
</comment>
<comment type="caution">
    <text evidence="3">The sequence shown here is derived from an EMBL/GenBank/DDBJ whole genome shotgun (WGS) entry which is preliminary data.</text>
</comment>
<evidence type="ECO:0000313" key="4">
    <source>
        <dbReference type="Proteomes" id="UP001183420"/>
    </source>
</evidence>
<dbReference type="Gene3D" id="3.40.50.620">
    <property type="entry name" value="HUPs"/>
    <property type="match status" value="2"/>
</dbReference>
<accession>A0ABU2LQM3</accession>
<evidence type="ECO:0000256" key="1">
    <source>
        <dbReference type="ARBA" id="ARBA00008791"/>
    </source>
</evidence>
<evidence type="ECO:0000259" key="2">
    <source>
        <dbReference type="Pfam" id="PF00582"/>
    </source>
</evidence>
<dbReference type="InterPro" id="IPR014729">
    <property type="entry name" value="Rossmann-like_a/b/a_fold"/>
</dbReference>
<dbReference type="SUPFAM" id="SSF52402">
    <property type="entry name" value="Adenine nucleotide alpha hydrolases-like"/>
    <property type="match status" value="2"/>
</dbReference>
<dbReference type="InterPro" id="IPR006015">
    <property type="entry name" value="Universal_stress_UspA"/>
</dbReference>
<dbReference type="Pfam" id="PF00582">
    <property type="entry name" value="Usp"/>
    <property type="match status" value="2"/>
</dbReference>
<reference evidence="4" key="1">
    <citation type="submission" date="2023-07" db="EMBL/GenBank/DDBJ databases">
        <title>30 novel species of actinomycetes from the DSMZ collection.</title>
        <authorList>
            <person name="Nouioui I."/>
        </authorList>
    </citation>
    <scope>NUCLEOTIDE SEQUENCE [LARGE SCALE GENOMIC DNA]</scope>
    <source>
        <strain evidence="4">DSM 44918</strain>
    </source>
</reference>
<protein>
    <submittedName>
        <fullName evidence="3">Universal stress protein</fullName>
    </submittedName>
</protein>
<dbReference type="PRINTS" id="PR01438">
    <property type="entry name" value="UNVRSLSTRESS"/>
</dbReference>
<dbReference type="PANTHER" id="PTHR46268:SF6">
    <property type="entry name" value="UNIVERSAL STRESS PROTEIN UP12"/>
    <property type="match status" value="1"/>
</dbReference>
<dbReference type="EMBL" id="JAVREM010000018">
    <property type="protein sequence ID" value="MDT0319881.1"/>
    <property type="molecule type" value="Genomic_DNA"/>
</dbReference>
<dbReference type="RefSeq" id="WP_311599426.1">
    <property type="nucleotide sequence ID" value="NZ_JAVREM010000018.1"/>
</dbReference>
<proteinExistence type="inferred from homology"/>